<keyword evidence="7" id="KW-0472">Membrane</keyword>
<dbReference type="SUPFAM" id="SSF47384">
    <property type="entry name" value="Homodimeric domain of signal transducing histidine kinase"/>
    <property type="match status" value="1"/>
</dbReference>
<dbReference type="InterPro" id="IPR003661">
    <property type="entry name" value="HisK_dim/P_dom"/>
</dbReference>
<comment type="catalytic activity">
    <reaction evidence="1">
        <text>ATP + protein L-histidine = ADP + protein N-phospho-L-histidine.</text>
        <dbReference type="EC" id="2.7.13.3"/>
    </reaction>
</comment>
<name>A0ABS5S3N1_9FLAO</name>
<dbReference type="Pfam" id="PF02518">
    <property type="entry name" value="HATPase_c"/>
    <property type="match status" value="1"/>
</dbReference>
<proteinExistence type="predicted"/>
<dbReference type="InterPro" id="IPR007891">
    <property type="entry name" value="CHASE3"/>
</dbReference>
<dbReference type="CDD" id="cd00082">
    <property type="entry name" value="HisKA"/>
    <property type="match status" value="1"/>
</dbReference>
<feature type="coiled-coil region" evidence="6">
    <location>
        <begin position="204"/>
        <end position="250"/>
    </location>
</feature>
<evidence type="ECO:0000313" key="9">
    <source>
        <dbReference type="EMBL" id="MBT0607002.1"/>
    </source>
</evidence>
<dbReference type="InterPro" id="IPR036890">
    <property type="entry name" value="HATPase_C_sf"/>
</dbReference>
<comment type="caution">
    <text evidence="9">The sequence shown here is derived from an EMBL/GenBank/DDBJ whole genome shotgun (WGS) entry which is preliminary data.</text>
</comment>
<dbReference type="Pfam" id="PF05227">
    <property type="entry name" value="CHASE3"/>
    <property type="match status" value="1"/>
</dbReference>
<dbReference type="PANTHER" id="PTHR43304">
    <property type="entry name" value="PHYTOCHROME-LIKE PROTEIN CPH1"/>
    <property type="match status" value="1"/>
</dbReference>
<evidence type="ECO:0000256" key="3">
    <source>
        <dbReference type="ARBA" id="ARBA00022553"/>
    </source>
</evidence>
<evidence type="ECO:0000313" key="10">
    <source>
        <dbReference type="Proteomes" id="UP001297092"/>
    </source>
</evidence>
<dbReference type="Proteomes" id="UP001297092">
    <property type="component" value="Unassembled WGS sequence"/>
</dbReference>
<dbReference type="PANTHER" id="PTHR43304:SF1">
    <property type="entry name" value="PAC DOMAIN-CONTAINING PROTEIN"/>
    <property type="match status" value="1"/>
</dbReference>
<evidence type="ECO:0000256" key="7">
    <source>
        <dbReference type="SAM" id="Phobius"/>
    </source>
</evidence>
<evidence type="ECO:0000259" key="8">
    <source>
        <dbReference type="PROSITE" id="PS50109"/>
    </source>
</evidence>
<feature type="transmembrane region" description="Helical" evidence="7">
    <location>
        <begin position="173"/>
        <end position="197"/>
    </location>
</feature>
<dbReference type="SUPFAM" id="SSF55874">
    <property type="entry name" value="ATPase domain of HSP90 chaperone/DNA topoisomerase II/histidine kinase"/>
    <property type="match status" value="1"/>
</dbReference>
<feature type="domain" description="Histidine kinase" evidence="8">
    <location>
        <begin position="269"/>
        <end position="480"/>
    </location>
</feature>
<protein>
    <recommendedName>
        <fullName evidence="2">histidine kinase</fullName>
        <ecNumber evidence="2">2.7.13.3</ecNumber>
    </recommendedName>
</protein>
<reference evidence="9 10" key="1">
    <citation type="submission" date="2021-05" db="EMBL/GenBank/DDBJ databases">
        <title>Aequorivita echinoideorum JCM 30378 genome.</title>
        <authorList>
            <person name="Zhang H."/>
            <person name="Li C."/>
        </authorList>
    </citation>
    <scope>NUCLEOTIDE SEQUENCE [LARGE SCALE GENOMIC DNA]</scope>
    <source>
        <strain evidence="9 10">JCM30378</strain>
    </source>
</reference>
<organism evidence="9 10">
    <name type="scientific">Aequorivita echinoideorum</name>
    <dbReference type="NCBI Taxonomy" id="1549647"/>
    <lineage>
        <taxon>Bacteria</taxon>
        <taxon>Pseudomonadati</taxon>
        <taxon>Bacteroidota</taxon>
        <taxon>Flavobacteriia</taxon>
        <taxon>Flavobacteriales</taxon>
        <taxon>Flavobacteriaceae</taxon>
        <taxon>Aequorivita</taxon>
    </lineage>
</organism>
<dbReference type="InterPro" id="IPR005467">
    <property type="entry name" value="His_kinase_dom"/>
</dbReference>
<evidence type="ECO:0000256" key="4">
    <source>
        <dbReference type="ARBA" id="ARBA00022679"/>
    </source>
</evidence>
<evidence type="ECO:0000256" key="2">
    <source>
        <dbReference type="ARBA" id="ARBA00012438"/>
    </source>
</evidence>
<sequence>MKRIRNIGLNNFIVLISSLLLVVFLITFSFIKNAASAELVAHTWEVKNNIRRLMSSINEMESKKLGYLFTNQIGYRHSFENARKDYNERFTEISVLMQDNENQLQRLKLVDSLVNLNFSDFEVILFSEERNVEEIVLKGKLDQENADQIQANLEMMIDFENSLLDERADNYEIWKYIILITIGIAAVILFLSIYNLVKRVQPLMNELLETKERLEFSNANLKSTLTDLHNSNLQKEAEILAKEKAVLESENLNASLLAKNQQLDHFAYVASHDLQEPLRTVSNYLEIFQEDYPERVEGEATMYFEFINSAVDRMRKLISGLLSFSRLGTSGEMEEVDVNEILNDIIDDFDAIIEEREIVIESDEMPKIHGYKLELKQLFQNLISNAIKFTAPDVTPNIQITVDETVSYFNFHIKDNGIGIPDKDFTKIFDMFSRLHSTKDYDGQGIGLAFCKKIVELHHGNIWVTSDFGVGSTIHFTIKK</sequence>
<evidence type="ECO:0000256" key="5">
    <source>
        <dbReference type="ARBA" id="ARBA00022777"/>
    </source>
</evidence>
<evidence type="ECO:0000256" key="1">
    <source>
        <dbReference type="ARBA" id="ARBA00000085"/>
    </source>
</evidence>
<dbReference type="RefSeq" id="WP_214111867.1">
    <property type="nucleotide sequence ID" value="NZ_JAHCTB010000001.1"/>
</dbReference>
<keyword evidence="7" id="KW-0812">Transmembrane</keyword>
<dbReference type="InterPro" id="IPR052162">
    <property type="entry name" value="Sensor_kinase/Photoreceptor"/>
</dbReference>
<keyword evidence="6" id="KW-0175">Coiled coil</keyword>
<dbReference type="EC" id="2.7.13.3" evidence="2"/>
<dbReference type="InterPro" id="IPR003594">
    <property type="entry name" value="HATPase_dom"/>
</dbReference>
<keyword evidence="3" id="KW-0597">Phosphoprotein</keyword>
<dbReference type="SMART" id="SM00388">
    <property type="entry name" value="HisKA"/>
    <property type="match status" value="1"/>
</dbReference>
<keyword evidence="4" id="KW-0808">Transferase</keyword>
<dbReference type="InterPro" id="IPR004358">
    <property type="entry name" value="Sig_transdc_His_kin-like_C"/>
</dbReference>
<dbReference type="Gene3D" id="3.30.565.10">
    <property type="entry name" value="Histidine kinase-like ATPase, C-terminal domain"/>
    <property type="match status" value="1"/>
</dbReference>
<gene>
    <name evidence="9" type="ORF">KIV10_02290</name>
</gene>
<keyword evidence="5" id="KW-0418">Kinase</keyword>
<feature type="transmembrane region" description="Helical" evidence="7">
    <location>
        <begin position="12"/>
        <end position="31"/>
    </location>
</feature>
<dbReference type="SMART" id="SM00387">
    <property type="entry name" value="HATPase_c"/>
    <property type="match status" value="1"/>
</dbReference>
<keyword evidence="7" id="KW-1133">Transmembrane helix</keyword>
<keyword evidence="10" id="KW-1185">Reference proteome</keyword>
<dbReference type="PROSITE" id="PS50109">
    <property type="entry name" value="HIS_KIN"/>
    <property type="match status" value="1"/>
</dbReference>
<dbReference type="EMBL" id="JAHCTB010000001">
    <property type="protein sequence ID" value="MBT0607002.1"/>
    <property type="molecule type" value="Genomic_DNA"/>
</dbReference>
<dbReference type="PRINTS" id="PR00344">
    <property type="entry name" value="BCTRLSENSOR"/>
</dbReference>
<dbReference type="InterPro" id="IPR036097">
    <property type="entry name" value="HisK_dim/P_sf"/>
</dbReference>
<dbReference type="Gene3D" id="1.10.287.130">
    <property type="match status" value="1"/>
</dbReference>
<evidence type="ECO:0000256" key="6">
    <source>
        <dbReference type="SAM" id="Coils"/>
    </source>
</evidence>
<dbReference type="Pfam" id="PF00512">
    <property type="entry name" value="HisKA"/>
    <property type="match status" value="1"/>
</dbReference>
<accession>A0ABS5S3N1</accession>